<feature type="transmembrane region" description="Helical" evidence="5">
    <location>
        <begin position="265"/>
        <end position="284"/>
    </location>
</feature>
<comment type="subcellular location">
    <subcellularLocation>
        <location evidence="1">Membrane</location>
        <topology evidence="1">Multi-pass membrane protein</topology>
    </subcellularLocation>
</comment>
<evidence type="ECO:0000259" key="6">
    <source>
        <dbReference type="PROSITE" id="PS50850"/>
    </source>
</evidence>
<evidence type="ECO:0000313" key="7">
    <source>
        <dbReference type="EMBL" id="PKU25495.1"/>
    </source>
</evidence>
<dbReference type="InterPro" id="IPR011701">
    <property type="entry name" value="MFS"/>
</dbReference>
<dbReference type="AlphaFoldDB" id="A0A2N3PYP2"/>
<feature type="domain" description="Major facilitator superfamily (MFS) profile" evidence="6">
    <location>
        <begin position="10"/>
        <end position="456"/>
    </location>
</feature>
<feature type="transmembrane region" description="Helical" evidence="5">
    <location>
        <begin position="45"/>
        <end position="64"/>
    </location>
</feature>
<reference evidence="8" key="1">
    <citation type="submission" date="2017-12" db="EMBL/GenBank/DDBJ databases">
        <title>Draft genome sequence of Telmatospirillum siberiense 26-4b1T, an acidotolerant peatland alphaproteobacterium potentially involved in sulfur cycling.</title>
        <authorList>
            <person name="Hausmann B."/>
            <person name="Pjevac P."/>
            <person name="Schreck K."/>
            <person name="Herbold C.W."/>
            <person name="Daims H."/>
            <person name="Wagner M."/>
            <person name="Pester M."/>
            <person name="Loy A."/>
        </authorList>
    </citation>
    <scope>NUCLEOTIDE SEQUENCE [LARGE SCALE GENOMIC DNA]</scope>
    <source>
        <strain evidence="8">26-4b1</strain>
    </source>
</reference>
<keyword evidence="8" id="KW-1185">Reference proteome</keyword>
<name>A0A2N3PYP2_9PROT</name>
<evidence type="ECO:0000256" key="1">
    <source>
        <dbReference type="ARBA" id="ARBA00004141"/>
    </source>
</evidence>
<feature type="transmembrane region" description="Helical" evidence="5">
    <location>
        <begin position="101"/>
        <end position="122"/>
    </location>
</feature>
<dbReference type="OrthoDB" id="9771737at2"/>
<protein>
    <submittedName>
        <fullName evidence="7">MFS transporter</fullName>
    </submittedName>
</protein>
<dbReference type="InterPro" id="IPR036259">
    <property type="entry name" value="MFS_trans_sf"/>
</dbReference>
<feature type="transmembrane region" description="Helical" evidence="5">
    <location>
        <begin position="164"/>
        <end position="183"/>
    </location>
</feature>
<feature type="transmembrane region" description="Helical" evidence="5">
    <location>
        <begin position="400"/>
        <end position="419"/>
    </location>
</feature>
<dbReference type="SUPFAM" id="SSF103473">
    <property type="entry name" value="MFS general substrate transporter"/>
    <property type="match status" value="1"/>
</dbReference>
<feature type="transmembrane region" description="Helical" evidence="5">
    <location>
        <begin position="290"/>
        <end position="312"/>
    </location>
</feature>
<evidence type="ECO:0000256" key="3">
    <source>
        <dbReference type="ARBA" id="ARBA00022989"/>
    </source>
</evidence>
<dbReference type="Proteomes" id="UP000233293">
    <property type="component" value="Unassembled WGS sequence"/>
</dbReference>
<feature type="transmembrane region" description="Helical" evidence="5">
    <location>
        <begin position="425"/>
        <end position="444"/>
    </location>
</feature>
<dbReference type="PROSITE" id="PS50850">
    <property type="entry name" value="MFS"/>
    <property type="match status" value="1"/>
</dbReference>
<feature type="transmembrane region" description="Helical" evidence="5">
    <location>
        <begin position="225"/>
        <end position="244"/>
    </location>
</feature>
<comment type="caution">
    <text evidence="7">The sequence shown here is derived from an EMBL/GenBank/DDBJ whole genome shotgun (WGS) entry which is preliminary data.</text>
</comment>
<feature type="transmembrane region" description="Helical" evidence="5">
    <location>
        <begin position="76"/>
        <end position="95"/>
    </location>
</feature>
<dbReference type="Gene3D" id="1.20.1720.10">
    <property type="entry name" value="Multidrug resistance protein D"/>
    <property type="match status" value="1"/>
</dbReference>
<feature type="transmembrane region" description="Helical" evidence="5">
    <location>
        <begin position="195"/>
        <end position="213"/>
    </location>
</feature>
<keyword evidence="4 5" id="KW-0472">Membrane</keyword>
<proteinExistence type="predicted"/>
<dbReference type="PANTHER" id="PTHR23501:SF38">
    <property type="entry name" value="PERMEASE"/>
    <property type="match status" value="1"/>
</dbReference>
<evidence type="ECO:0000256" key="2">
    <source>
        <dbReference type="ARBA" id="ARBA00022692"/>
    </source>
</evidence>
<dbReference type="Gene3D" id="1.20.1250.20">
    <property type="entry name" value="MFS general substrate transporter like domains"/>
    <property type="match status" value="1"/>
</dbReference>
<evidence type="ECO:0000256" key="4">
    <source>
        <dbReference type="ARBA" id="ARBA00023136"/>
    </source>
</evidence>
<dbReference type="InterPro" id="IPR020846">
    <property type="entry name" value="MFS_dom"/>
</dbReference>
<dbReference type="CDD" id="cd17503">
    <property type="entry name" value="MFS_LmrB_MDR_like"/>
    <property type="match status" value="1"/>
</dbReference>
<sequence length="470" mass="49879">MPNTPHFRTTALIVASALFMEQLDGTVLATALPTMAQTFHISPLYMSVALTSYLLSLAIFIPASGKIADRFGACKVFCSAIAIFTLGSILCGQAGNLPVLVIARLLQGFGGALMVPVARLILFRSVPKEEMIAAMAWFLVPALIGPVLGPPLGGAIVTYLSWRWIFYINIPIGLAGVVLALLYIKDESEPIRARFDWLGLVTSGVSLACLMFGLEMISRGVTSPYATLSLIGIGLVGGGIYLLHAKSHPAPILDIRLMRIQTFRLSVIAGSLTRITGGALPFLLPMMMQLGFGMSAAHSGLITFAGAAGSLLMKASATPILRRFGFRATLVWNGLFATGCVALCAAFRPEWPLAAIYGVLLVSGFFQSLQFTAYNTIAYADIPSQRMGDAISFYTTFQQLMLSLGICVSAAALHLSVLASGRQHAALADFTTAFLVVTAISLLASPVCARLPRNAGAAMSGHRASDTKPR</sequence>
<dbReference type="RefSeq" id="WP_101249550.1">
    <property type="nucleotide sequence ID" value="NZ_PIUM01000004.1"/>
</dbReference>
<dbReference type="EMBL" id="PIUM01000004">
    <property type="protein sequence ID" value="PKU25495.1"/>
    <property type="molecule type" value="Genomic_DNA"/>
</dbReference>
<evidence type="ECO:0000313" key="8">
    <source>
        <dbReference type="Proteomes" id="UP000233293"/>
    </source>
</evidence>
<feature type="transmembrane region" description="Helical" evidence="5">
    <location>
        <begin position="354"/>
        <end position="379"/>
    </location>
</feature>
<keyword evidence="2 5" id="KW-0812">Transmembrane</keyword>
<dbReference type="PANTHER" id="PTHR23501">
    <property type="entry name" value="MAJOR FACILITATOR SUPERFAMILY"/>
    <property type="match status" value="1"/>
</dbReference>
<feature type="transmembrane region" description="Helical" evidence="5">
    <location>
        <begin position="134"/>
        <end position="152"/>
    </location>
</feature>
<organism evidence="7 8">
    <name type="scientific">Telmatospirillum siberiense</name>
    <dbReference type="NCBI Taxonomy" id="382514"/>
    <lineage>
        <taxon>Bacteria</taxon>
        <taxon>Pseudomonadati</taxon>
        <taxon>Pseudomonadota</taxon>
        <taxon>Alphaproteobacteria</taxon>
        <taxon>Rhodospirillales</taxon>
        <taxon>Rhodospirillaceae</taxon>
        <taxon>Telmatospirillum</taxon>
    </lineage>
</organism>
<gene>
    <name evidence="7" type="ORF">CWS72_05355</name>
</gene>
<feature type="transmembrane region" description="Helical" evidence="5">
    <location>
        <begin position="324"/>
        <end position="348"/>
    </location>
</feature>
<evidence type="ECO:0000256" key="5">
    <source>
        <dbReference type="SAM" id="Phobius"/>
    </source>
</evidence>
<keyword evidence="3 5" id="KW-1133">Transmembrane helix</keyword>
<dbReference type="GO" id="GO:0005886">
    <property type="term" value="C:plasma membrane"/>
    <property type="evidence" value="ECO:0007669"/>
    <property type="project" value="TreeGrafter"/>
</dbReference>
<dbReference type="GO" id="GO:0022857">
    <property type="term" value="F:transmembrane transporter activity"/>
    <property type="evidence" value="ECO:0007669"/>
    <property type="project" value="InterPro"/>
</dbReference>
<accession>A0A2N3PYP2</accession>
<dbReference type="Pfam" id="PF07690">
    <property type="entry name" value="MFS_1"/>
    <property type="match status" value="1"/>
</dbReference>